<organism evidence="1 2">
    <name type="scientific">Lophiotrema nucula</name>
    <dbReference type="NCBI Taxonomy" id="690887"/>
    <lineage>
        <taxon>Eukaryota</taxon>
        <taxon>Fungi</taxon>
        <taxon>Dikarya</taxon>
        <taxon>Ascomycota</taxon>
        <taxon>Pezizomycotina</taxon>
        <taxon>Dothideomycetes</taxon>
        <taxon>Pleosporomycetidae</taxon>
        <taxon>Pleosporales</taxon>
        <taxon>Lophiotremataceae</taxon>
        <taxon>Lophiotrema</taxon>
    </lineage>
</organism>
<evidence type="ECO:0000313" key="2">
    <source>
        <dbReference type="Proteomes" id="UP000799770"/>
    </source>
</evidence>
<keyword evidence="2" id="KW-1185">Reference proteome</keyword>
<proteinExistence type="predicted"/>
<sequence>MMAGASLMLNNIEMRHEPKSGDFGGETSRSVRRTSELGIAAASENASSNGLKRSLSDTAMAWFRRWWRLRCWQREGVVRLRFDFRCRKGGPSAHLGRDGRQPATLGNVRYRTTKSPLSVPQLAACSKWYQDKQSSQEKMPEVCKRQLTRFVGVQELSCASFCCTCRSPAQTGSGHVPAIRRTL</sequence>
<evidence type="ECO:0000313" key="1">
    <source>
        <dbReference type="EMBL" id="KAF2122181.1"/>
    </source>
</evidence>
<reference evidence="1" key="1">
    <citation type="journal article" date="2020" name="Stud. Mycol.">
        <title>101 Dothideomycetes genomes: a test case for predicting lifestyles and emergence of pathogens.</title>
        <authorList>
            <person name="Haridas S."/>
            <person name="Albert R."/>
            <person name="Binder M."/>
            <person name="Bloem J."/>
            <person name="Labutti K."/>
            <person name="Salamov A."/>
            <person name="Andreopoulos B."/>
            <person name="Baker S."/>
            <person name="Barry K."/>
            <person name="Bills G."/>
            <person name="Bluhm B."/>
            <person name="Cannon C."/>
            <person name="Castanera R."/>
            <person name="Culley D."/>
            <person name="Daum C."/>
            <person name="Ezra D."/>
            <person name="Gonzalez J."/>
            <person name="Henrissat B."/>
            <person name="Kuo A."/>
            <person name="Liang C."/>
            <person name="Lipzen A."/>
            <person name="Lutzoni F."/>
            <person name="Magnuson J."/>
            <person name="Mondo S."/>
            <person name="Nolan M."/>
            <person name="Ohm R."/>
            <person name="Pangilinan J."/>
            <person name="Park H.-J."/>
            <person name="Ramirez L."/>
            <person name="Alfaro M."/>
            <person name="Sun H."/>
            <person name="Tritt A."/>
            <person name="Yoshinaga Y."/>
            <person name="Zwiers L.-H."/>
            <person name="Turgeon B."/>
            <person name="Goodwin S."/>
            <person name="Spatafora J."/>
            <person name="Crous P."/>
            <person name="Grigoriev I."/>
        </authorList>
    </citation>
    <scope>NUCLEOTIDE SEQUENCE</scope>
    <source>
        <strain evidence="1">CBS 627.86</strain>
    </source>
</reference>
<protein>
    <submittedName>
        <fullName evidence="1">Uncharacterized protein</fullName>
    </submittedName>
</protein>
<accession>A0A6A5ZVB6</accession>
<dbReference type="AlphaFoldDB" id="A0A6A5ZVB6"/>
<dbReference type="EMBL" id="ML977311">
    <property type="protein sequence ID" value="KAF2122181.1"/>
    <property type="molecule type" value="Genomic_DNA"/>
</dbReference>
<name>A0A6A5ZVB6_9PLEO</name>
<dbReference type="Proteomes" id="UP000799770">
    <property type="component" value="Unassembled WGS sequence"/>
</dbReference>
<gene>
    <name evidence="1" type="ORF">BDV96DRAFT_139751</name>
</gene>